<dbReference type="RefSeq" id="WP_266086772.1">
    <property type="nucleotide sequence ID" value="NZ_RKLV01000005.1"/>
</dbReference>
<evidence type="ECO:0000256" key="1">
    <source>
        <dbReference type="SAM" id="MobiDB-lite"/>
    </source>
</evidence>
<dbReference type="PROSITE" id="PS51257">
    <property type="entry name" value="PROKAR_LIPOPROTEIN"/>
    <property type="match status" value="1"/>
</dbReference>
<comment type="caution">
    <text evidence="2">The sequence shown here is derived from an EMBL/GenBank/DDBJ whole genome shotgun (WGS) entry which is preliminary data.</text>
</comment>
<name>A0A9Q4GGQ1_9EURY</name>
<protein>
    <submittedName>
        <fullName evidence="2">Uncharacterized protein</fullName>
    </submittedName>
</protein>
<gene>
    <name evidence="2" type="ORF">EGH25_06160</name>
</gene>
<dbReference type="AlphaFoldDB" id="A0A9Q4GGQ1"/>
<evidence type="ECO:0000313" key="3">
    <source>
        <dbReference type="Proteomes" id="UP001149411"/>
    </source>
</evidence>
<evidence type="ECO:0000313" key="2">
    <source>
        <dbReference type="EMBL" id="MCX2818932.1"/>
    </source>
</evidence>
<proteinExistence type="predicted"/>
<organism evidence="2 3">
    <name type="scientific">Halorutilus salinus</name>
    <dbReference type="NCBI Taxonomy" id="2487751"/>
    <lineage>
        <taxon>Archaea</taxon>
        <taxon>Methanobacteriati</taxon>
        <taxon>Methanobacteriota</taxon>
        <taxon>Stenosarchaea group</taxon>
        <taxon>Halobacteria</taxon>
        <taxon>Halorutilales</taxon>
        <taxon>Halorutilaceae</taxon>
        <taxon>Halorutilus</taxon>
    </lineage>
</organism>
<sequence length="262" mass="28775">MRRRVFLVSSAGALTGCLGGSGENETNGTNTTDEDEPRYAVTISKERLELPRDSLEVTTENTGDGGGGFGPHLRTYKIVDGERYIIAPRTSTLDAVLLEPGDEFSLSFTVDNTDREHGYAGRGDQTLWGLNPGTYVTELGDTAEFEIIGEPFDAGTVSHEVRREDGVLNVYADMESLDDNQPAVRLTPTDADGHRLIEEQINQFDALRDAVIHAEGNAANIYTDHPPSSRLRFYTGKDLDDGPVIIEYDDESYRVEIADDTP</sequence>
<keyword evidence="3" id="KW-1185">Reference proteome</keyword>
<feature type="region of interest" description="Disordered" evidence="1">
    <location>
        <begin position="17"/>
        <end position="36"/>
    </location>
</feature>
<dbReference type="Proteomes" id="UP001149411">
    <property type="component" value="Unassembled WGS sequence"/>
</dbReference>
<dbReference type="EMBL" id="RKLV01000005">
    <property type="protein sequence ID" value="MCX2818932.1"/>
    <property type="molecule type" value="Genomic_DNA"/>
</dbReference>
<reference evidence="2" key="1">
    <citation type="submission" date="2022-09" db="EMBL/GenBank/DDBJ databases">
        <title>Haloadaptaus new haloarchaeum isolated from saline soil.</title>
        <authorList>
            <person name="Duran-Viseras A."/>
            <person name="Sanchez-Porro C."/>
            <person name="Ventosa A."/>
        </authorList>
    </citation>
    <scope>NUCLEOTIDE SEQUENCE</scope>
    <source>
        <strain evidence="2">F3-133</strain>
    </source>
</reference>
<accession>A0A9Q4GGQ1</accession>